<keyword evidence="8" id="KW-1185">Reference proteome</keyword>
<dbReference type="PROSITE" id="PS51471">
    <property type="entry name" value="FE2OG_OXY"/>
    <property type="match status" value="1"/>
</dbReference>
<dbReference type="InterPro" id="IPR050231">
    <property type="entry name" value="Iron_ascorbate_oxido_reductase"/>
</dbReference>
<protein>
    <submittedName>
        <fullName evidence="7">1-aminocyclopropane-1-carboxylate oxidase like 7</fullName>
    </submittedName>
</protein>
<dbReference type="InterPro" id="IPR027443">
    <property type="entry name" value="IPNS-like_sf"/>
</dbReference>
<organism evidence="7 8">
    <name type="scientific">Dendrobium catenatum</name>
    <dbReference type="NCBI Taxonomy" id="906689"/>
    <lineage>
        <taxon>Eukaryota</taxon>
        <taxon>Viridiplantae</taxon>
        <taxon>Streptophyta</taxon>
        <taxon>Embryophyta</taxon>
        <taxon>Tracheophyta</taxon>
        <taxon>Spermatophyta</taxon>
        <taxon>Magnoliopsida</taxon>
        <taxon>Liliopsida</taxon>
        <taxon>Asparagales</taxon>
        <taxon>Orchidaceae</taxon>
        <taxon>Epidendroideae</taxon>
        <taxon>Malaxideae</taxon>
        <taxon>Dendrobiinae</taxon>
        <taxon>Dendrobium</taxon>
    </lineage>
</organism>
<keyword evidence="2 5" id="KW-0479">Metal-binding</keyword>
<evidence type="ECO:0000256" key="1">
    <source>
        <dbReference type="ARBA" id="ARBA00001961"/>
    </source>
</evidence>
<dbReference type="Gene3D" id="2.60.120.330">
    <property type="entry name" value="B-lactam Antibiotic, Isopenicillin N Synthase, Chain"/>
    <property type="match status" value="1"/>
</dbReference>
<evidence type="ECO:0000259" key="6">
    <source>
        <dbReference type="PROSITE" id="PS51471"/>
    </source>
</evidence>
<evidence type="ECO:0000256" key="2">
    <source>
        <dbReference type="ARBA" id="ARBA00022723"/>
    </source>
</evidence>
<dbReference type="GO" id="GO:0046872">
    <property type="term" value="F:metal ion binding"/>
    <property type="evidence" value="ECO:0007669"/>
    <property type="project" value="UniProtKB-KW"/>
</dbReference>
<keyword evidence="3 5" id="KW-0560">Oxidoreductase</keyword>
<reference evidence="7 8" key="2">
    <citation type="journal article" date="2017" name="Nature">
        <title>The Apostasia genome and the evolution of orchids.</title>
        <authorList>
            <person name="Zhang G.Q."/>
            <person name="Liu K.W."/>
            <person name="Li Z."/>
            <person name="Lohaus R."/>
            <person name="Hsiao Y.Y."/>
            <person name="Niu S.C."/>
            <person name="Wang J.Y."/>
            <person name="Lin Y.C."/>
            <person name="Xu Q."/>
            <person name="Chen L.J."/>
            <person name="Yoshida K."/>
            <person name="Fujiwara S."/>
            <person name="Wang Z.W."/>
            <person name="Zhang Y.Q."/>
            <person name="Mitsuda N."/>
            <person name="Wang M."/>
            <person name="Liu G.H."/>
            <person name="Pecoraro L."/>
            <person name="Huang H.X."/>
            <person name="Xiao X.J."/>
            <person name="Lin M."/>
            <person name="Wu X.Y."/>
            <person name="Wu W.L."/>
            <person name="Chen Y.Y."/>
            <person name="Chang S.B."/>
            <person name="Sakamoto S."/>
            <person name="Ohme-Takagi M."/>
            <person name="Yagi M."/>
            <person name="Zeng S.J."/>
            <person name="Shen C.Y."/>
            <person name="Yeh C.M."/>
            <person name="Luo Y.B."/>
            <person name="Tsai W.C."/>
            <person name="Van de Peer Y."/>
            <person name="Liu Z.J."/>
        </authorList>
    </citation>
    <scope>NUCLEOTIDE SEQUENCE [LARGE SCALE GENOMIC DNA]</scope>
    <source>
        <tissue evidence="7">The whole plant</tissue>
    </source>
</reference>
<proteinExistence type="inferred from homology"/>
<name>A0A2I0VRJ6_9ASPA</name>
<accession>A0A2I0VRJ6</accession>
<dbReference type="InterPro" id="IPR005123">
    <property type="entry name" value="Oxoglu/Fe-dep_dioxygenase_dom"/>
</dbReference>
<dbReference type="GO" id="GO:0016491">
    <property type="term" value="F:oxidoreductase activity"/>
    <property type="evidence" value="ECO:0007669"/>
    <property type="project" value="UniProtKB-KW"/>
</dbReference>
<dbReference type="STRING" id="906689.A0A2I0VRJ6"/>
<evidence type="ECO:0000256" key="3">
    <source>
        <dbReference type="ARBA" id="ARBA00023002"/>
    </source>
</evidence>
<evidence type="ECO:0000256" key="4">
    <source>
        <dbReference type="ARBA" id="ARBA00023004"/>
    </source>
</evidence>
<reference evidence="7 8" key="1">
    <citation type="journal article" date="2016" name="Sci. Rep.">
        <title>The Dendrobium catenatum Lindl. genome sequence provides insights into polysaccharide synthase, floral development and adaptive evolution.</title>
        <authorList>
            <person name="Zhang G.Q."/>
            <person name="Xu Q."/>
            <person name="Bian C."/>
            <person name="Tsai W.C."/>
            <person name="Yeh C.M."/>
            <person name="Liu K.W."/>
            <person name="Yoshida K."/>
            <person name="Zhang L.S."/>
            <person name="Chang S.B."/>
            <person name="Chen F."/>
            <person name="Shi Y."/>
            <person name="Su Y.Y."/>
            <person name="Zhang Y.Q."/>
            <person name="Chen L.J."/>
            <person name="Yin Y."/>
            <person name="Lin M."/>
            <person name="Huang H."/>
            <person name="Deng H."/>
            <person name="Wang Z.W."/>
            <person name="Zhu S.L."/>
            <person name="Zhao X."/>
            <person name="Deng C."/>
            <person name="Niu S.C."/>
            <person name="Huang J."/>
            <person name="Wang M."/>
            <person name="Liu G.H."/>
            <person name="Yang H.J."/>
            <person name="Xiao X.J."/>
            <person name="Hsiao Y.Y."/>
            <person name="Wu W.L."/>
            <person name="Chen Y.Y."/>
            <person name="Mitsuda N."/>
            <person name="Ohme-Takagi M."/>
            <person name="Luo Y.B."/>
            <person name="Van de Peer Y."/>
            <person name="Liu Z.J."/>
        </authorList>
    </citation>
    <scope>NUCLEOTIDE SEQUENCE [LARGE SCALE GENOMIC DNA]</scope>
    <source>
        <tissue evidence="7">The whole plant</tissue>
    </source>
</reference>
<evidence type="ECO:0000313" key="8">
    <source>
        <dbReference type="Proteomes" id="UP000233837"/>
    </source>
</evidence>
<comment type="cofactor">
    <cofactor evidence="1">
        <name>L-ascorbate</name>
        <dbReference type="ChEBI" id="CHEBI:38290"/>
    </cofactor>
</comment>
<sequence length="341" mass="38172">MAKEEIVVPVIDLANFPAELEKLAAASTEVGCFQVINHGIPVALLSDMKETARTLFDFPEEVKQRNVNLNVIDGRYRPRNFEPNGKYHESFSIYDAALPSDVLSFCSALDVTPQQREINEANSKVITDYFGKLHGLILEMASKVVESLGLVGRSFEEWSCQARVMSYKVTSQEDIGCIAAPLHTDSSFLTVLQADECVGGLQIIDANGNFVDVDPLPGAIFVNIGDMGKVIHQFLHISNLSISLNYVCINLYMVKVWSNGRLHTVKHRVVCKKVTTRFSIGLFLLAPRDGYIGTEPAFIDAEHPKLYQNFIYNEYRKQRNKCEYKIGDLALRGFKADQEAI</sequence>
<dbReference type="Pfam" id="PF14226">
    <property type="entry name" value="DIOX_N"/>
    <property type="match status" value="1"/>
</dbReference>
<dbReference type="Proteomes" id="UP000233837">
    <property type="component" value="Unassembled WGS sequence"/>
</dbReference>
<dbReference type="SUPFAM" id="SSF51197">
    <property type="entry name" value="Clavaminate synthase-like"/>
    <property type="match status" value="2"/>
</dbReference>
<evidence type="ECO:0000313" key="7">
    <source>
        <dbReference type="EMBL" id="PKU66030.1"/>
    </source>
</evidence>
<feature type="domain" description="Fe2OG dioxygenase" evidence="6">
    <location>
        <begin position="163"/>
        <end position="287"/>
    </location>
</feature>
<gene>
    <name evidence="7" type="ORF">MA16_Dca009105</name>
</gene>
<comment type="similarity">
    <text evidence="5">Belongs to the iron/ascorbate-dependent oxidoreductase family.</text>
</comment>
<dbReference type="AlphaFoldDB" id="A0A2I0VRJ6"/>
<dbReference type="EMBL" id="KZ503303">
    <property type="protein sequence ID" value="PKU66030.1"/>
    <property type="molecule type" value="Genomic_DNA"/>
</dbReference>
<dbReference type="InterPro" id="IPR044861">
    <property type="entry name" value="IPNS-like_FE2OG_OXY"/>
</dbReference>
<evidence type="ECO:0000256" key="5">
    <source>
        <dbReference type="RuleBase" id="RU003682"/>
    </source>
</evidence>
<keyword evidence="4 5" id="KW-0408">Iron</keyword>
<dbReference type="Pfam" id="PF03171">
    <property type="entry name" value="2OG-FeII_Oxy"/>
    <property type="match status" value="1"/>
</dbReference>
<dbReference type="InterPro" id="IPR026992">
    <property type="entry name" value="DIOX_N"/>
</dbReference>
<dbReference type="PANTHER" id="PTHR47990">
    <property type="entry name" value="2-OXOGLUTARATE (2OG) AND FE(II)-DEPENDENT OXYGENASE SUPERFAMILY PROTEIN-RELATED"/>
    <property type="match status" value="1"/>
</dbReference>